<keyword evidence="4" id="KW-0378">Hydrolase</keyword>
<reference evidence="4" key="1">
    <citation type="journal article" date="2014" name="Int. J. Syst. Evol. Microbiol.">
        <title>Complete genome sequence of Corynebacterium casei LMG S-19264T (=DSM 44701T), isolated from a smear-ripened cheese.</title>
        <authorList>
            <consortium name="US DOE Joint Genome Institute (JGI-PGF)"/>
            <person name="Walter F."/>
            <person name="Albersmeier A."/>
            <person name="Kalinowski J."/>
            <person name="Ruckert C."/>
        </authorList>
    </citation>
    <scope>NUCLEOTIDE SEQUENCE</scope>
    <source>
        <strain evidence="4">KCTC 23077</strain>
    </source>
</reference>
<protein>
    <submittedName>
        <fullName evidence="4">ATP-dependent RecD-like DNA helicase</fullName>
    </submittedName>
</protein>
<gene>
    <name evidence="4" type="primary">recD2</name>
    <name evidence="4" type="ORF">GCM10007067_12820</name>
</gene>
<dbReference type="SUPFAM" id="SSF52540">
    <property type="entry name" value="P-loop containing nucleoside triphosphate hydrolases"/>
    <property type="match status" value="1"/>
</dbReference>
<comment type="caution">
    <text evidence="4">The sequence shown here is derived from an EMBL/GenBank/DDBJ whole genome shotgun (WGS) entry which is preliminary data.</text>
</comment>
<feature type="domain" description="AAA+ ATPase" evidence="3">
    <location>
        <begin position="234"/>
        <end position="367"/>
    </location>
</feature>
<evidence type="ECO:0000313" key="4">
    <source>
        <dbReference type="EMBL" id="GHA76950.1"/>
    </source>
</evidence>
<evidence type="ECO:0000256" key="2">
    <source>
        <dbReference type="ARBA" id="ARBA00022840"/>
    </source>
</evidence>
<dbReference type="GO" id="GO:0005524">
    <property type="term" value="F:ATP binding"/>
    <property type="evidence" value="ECO:0007669"/>
    <property type="project" value="UniProtKB-KW"/>
</dbReference>
<dbReference type="SMART" id="SM00382">
    <property type="entry name" value="AAA"/>
    <property type="match status" value="1"/>
</dbReference>
<dbReference type="EMBL" id="BMYD01000001">
    <property type="protein sequence ID" value="GHA76950.1"/>
    <property type="molecule type" value="Genomic_DNA"/>
</dbReference>
<dbReference type="PANTHER" id="PTHR43788">
    <property type="entry name" value="DNA2/NAM7 HELICASE FAMILY MEMBER"/>
    <property type="match status" value="1"/>
</dbReference>
<reference evidence="4" key="2">
    <citation type="submission" date="2020-09" db="EMBL/GenBank/DDBJ databases">
        <authorList>
            <person name="Sun Q."/>
            <person name="Kim S."/>
        </authorList>
    </citation>
    <scope>NUCLEOTIDE SEQUENCE</scope>
    <source>
        <strain evidence="4">KCTC 23077</strain>
    </source>
</reference>
<dbReference type="Pfam" id="PF13604">
    <property type="entry name" value="AAA_30"/>
    <property type="match status" value="1"/>
</dbReference>
<dbReference type="AlphaFoldDB" id="A0A918W8N4"/>
<dbReference type="InterPro" id="IPR050534">
    <property type="entry name" value="Coronavir_polyprotein_1ab"/>
</dbReference>
<keyword evidence="1" id="KW-0547">Nucleotide-binding</keyword>
<dbReference type="GO" id="GO:0003678">
    <property type="term" value="F:DNA helicase activity"/>
    <property type="evidence" value="ECO:0007669"/>
    <property type="project" value="UniProtKB-ARBA"/>
</dbReference>
<evidence type="ECO:0000259" key="3">
    <source>
        <dbReference type="SMART" id="SM00382"/>
    </source>
</evidence>
<dbReference type="Gene3D" id="3.40.50.300">
    <property type="entry name" value="P-loop containing nucleotide triphosphate hydrolases"/>
    <property type="match status" value="2"/>
</dbReference>
<dbReference type="InterPro" id="IPR027785">
    <property type="entry name" value="UvrD-like_helicase_C"/>
</dbReference>
<dbReference type="Proteomes" id="UP000646426">
    <property type="component" value="Unassembled WGS sequence"/>
</dbReference>
<keyword evidence="4" id="KW-0347">Helicase</keyword>
<evidence type="ECO:0000313" key="5">
    <source>
        <dbReference type="Proteomes" id="UP000646426"/>
    </source>
</evidence>
<dbReference type="Gene3D" id="2.30.30.940">
    <property type="match status" value="1"/>
</dbReference>
<organism evidence="4 5">
    <name type="scientific">Cognatilysobacter bugurensis</name>
    <dbReference type="NCBI Taxonomy" id="543356"/>
    <lineage>
        <taxon>Bacteria</taxon>
        <taxon>Pseudomonadati</taxon>
        <taxon>Pseudomonadota</taxon>
        <taxon>Gammaproteobacteria</taxon>
        <taxon>Lysobacterales</taxon>
        <taxon>Lysobacteraceae</taxon>
        <taxon>Cognatilysobacter</taxon>
    </lineage>
</organism>
<keyword evidence="5" id="KW-1185">Reference proteome</keyword>
<name>A0A918W8N4_9GAMM</name>
<dbReference type="PANTHER" id="PTHR43788:SF6">
    <property type="entry name" value="DNA HELICASE B"/>
    <property type="match status" value="1"/>
</dbReference>
<dbReference type="InterPro" id="IPR027417">
    <property type="entry name" value="P-loop_NTPase"/>
</dbReference>
<dbReference type="CDD" id="cd18809">
    <property type="entry name" value="SF1_C_RecD"/>
    <property type="match status" value="1"/>
</dbReference>
<sequence length="599" mass="64081">MASDPLLCAGVGPSTAQKLRDKFGDALPSILDAGDRAKLLEAITPKKADAILKHWHFRRSHRTLEALLGEWGLPNVSADRALALWGPSAGSVLSADLYKLLAVASWREVDAAALRAGVLRDAPRRLTAACEAAAYMSLERSGATLISEPHLRLGVEGLLGSAELAAAALASALDAGAILRLGNAYQVPGAYYAEREVEAWVVAKVAEPGRKRAVCVEDRVLTPAQRQAVRNALTLPLSLFHGPAGTGKTYIAKAICQGAVEQGETPVLIAVAARAARRLAEASGHEAMTLARAQKILASRSGSSMLLIIDEFSMVDLLDFRNLIRRIPATARVVLCGDVAQLPSIGPGRLIHSFVRSGIVACTELVDSQRQAIGGQLRLAVEALRAGCLPPFRAGSGTASEDFDVISGSEGELARLAKARYSELPHPQIITPFAKGQLGSRRINLDIHLRETGGTGPSPGAPVVFTKNVVTALGFNVLNGQQGLVEIVWPHKPNRPLAPVVRIRSGLEIIELTQSDWDCYVEFGYALTIHRAQGGEWDSVIALLPMSPFIDRSMVYTAVSRARKRCIVLASSVGWLREVVAKPPVVASRLDGLFFRRAQ</sequence>
<accession>A0A918W8N4</accession>
<evidence type="ECO:0000256" key="1">
    <source>
        <dbReference type="ARBA" id="ARBA00022741"/>
    </source>
</evidence>
<dbReference type="InterPro" id="IPR003593">
    <property type="entry name" value="AAA+_ATPase"/>
</dbReference>
<keyword evidence="2" id="KW-0067">ATP-binding</keyword>
<dbReference type="Pfam" id="PF13538">
    <property type="entry name" value="UvrD_C_2"/>
    <property type="match status" value="1"/>
</dbReference>
<proteinExistence type="predicted"/>